<feature type="transmembrane region" description="Helical" evidence="7">
    <location>
        <begin position="603"/>
        <end position="630"/>
    </location>
</feature>
<evidence type="ECO:0000256" key="7">
    <source>
        <dbReference type="SAM" id="Phobius"/>
    </source>
</evidence>
<keyword evidence="6 7" id="KW-0472">Membrane</keyword>
<dbReference type="EMBL" id="AP023354">
    <property type="protein sequence ID" value="BCJ28704.1"/>
    <property type="molecule type" value="Genomic_DNA"/>
</dbReference>
<evidence type="ECO:0000256" key="6">
    <source>
        <dbReference type="ARBA" id="ARBA00023136"/>
    </source>
</evidence>
<feature type="domain" description="SSD" evidence="8">
    <location>
        <begin position="178"/>
        <end position="307"/>
    </location>
</feature>
<evidence type="ECO:0000256" key="3">
    <source>
        <dbReference type="ARBA" id="ARBA00022475"/>
    </source>
</evidence>
<evidence type="ECO:0000313" key="9">
    <source>
        <dbReference type="EMBL" id="BCJ28704.1"/>
    </source>
</evidence>
<dbReference type="Gene3D" id="1.20.1640.10">
    <property type="entry name" value="Multidrug efflux transporter AcrB transmembrane domain"/>
    <property type="match status" value="2"/>
</dbReference>
<evidence type="ECO:0000259" key="8">
    <source>
        <dbReference type="PROSITE" id="PS50156"/>
    </source>
</evidence>
<evidence type="ECO:0000256" key="2">
    <source>
        <dbReference type="ARBA" id="ARBA00010157"/>
    </source>
</evidence>
<dbReference type="PANTHER" id="PTHR33406:SF11">
    <property type="entry name" value="MEMBRANE PROTEIN SCO6666-RELATED"/>
    <property type="match status" value="1"/>
</dbReference>
<feature type="transmembrane region" description="Helical" evidence="7">
    <location>
        <begin position="180"/>
        <end position="198"/>
    </location>
</feature>
<feature type="transmembrane region" description="Helical" evidence="7">
    <location>
        <begin position="257"/>
        <end position="278"/>
    </location>
</feature>
<feature type="transmembrane region" description="Helical" evidence="7">
    <location>
        <begin position="339"/>
        <end position="360"/>
    </location>
</feature>
<feature type="transmembrane region" description="Helical" evidence="7">
    <location>
        <begin position="499"/>
        <end position="517"/>
    </location>
</feature>
<keyword evidence="4 7" id="KW-0812">Transmembrane</keyword>
<feature type="transmembrane region" description="Helical" evidence="7">
    <location>
        <begin position="567"/>
        <end position="591"/>
    </location>
</feature>
<comment type="subcellular location">
    <subcellularLocation>
        <location evidence="1">Cell membrane</location>
        <topology evidence="1">Multi-pass membrane protein</topology>
    </subcellularLocation>
</comment>
<dbReference type="AlphaFoldDB" id="A0A810KZY8"/>
<feature type="transmembrane region" description="Helical" evidence="7">
    <location>
        <begin position="210"/>
        <end position="229"/>
    </location>
</feature>
<keyword evidence="5 7" id="KW-1133">Transmembrane helix</keyword>
<feature type="transmembrane region" description="Helical" evidence="7">
    <location>
        <begin position="529"/>
        <end position="547"/>
    </location>
</feature>
<dbReference type="InterPro" id="IPR000731">
    <property type="entry name" value="SSD"/>
</dbReference>
<dbReference type="InterPro" id="IPR050545">
    <property type="entry name" value="Mycobact_MmpL"/>
</dbReference>
<dbReference type="PROSITE" id="PS50156">
    <property type="entry name" value="SSD"/>
    <property type="match status" value="1"/>
</dbReference>
<name>A0A810KZY8_9ACTN</name>
<proteinExistence type="inferred from homology"/>
<evidence type="ECO:0000313" key="10">
    <source>
        <dbReference type="Proteomes" id="UP000680750"/>
    </source>
</evidence>
<dbReference type="RefSeq" id="WP_169745923.1">
    <property type="nucleotide sequence ID" value="NZ_AP023354.1"/>
</dbReference>
<evidence type="ECO:0000256" key="5">
    <source>
        <dbReference type="ARBA" id="ARBA00022989"/>
    </source>
</evidence>
<evidence type="ECO:0000256" key="1">
    <source>
        <dbReference type="ARBA" id="ARBA00004651"/>
    </source>
</evidence>
<dbReference type="SUPFAM" id="SSF82866">
    <property type="entry name" value="Multidrug efflux transporter AcrB transmembrane domain"/>
    <property type="match status" value="2"/>
</dbReference>
<evidence type="ECO:0000256" key="4">
    <source>
        <dbReference type="ARBA" id="ARBA00022692"/>
    </source>
</evidence>
<gene>
    <name evidence="9" type="ORF">Asera_28120</name>
</gene>
<dbReference type="Pfam" id="PF03176">
    <property type="entry name" value="MMPL"/>
    <property type="match status" value="2"/>
</dbReference>
<dbReference type="Proteomes" id="UP000680750">
    <property type="component" value="Chromosome"/>
</dbReference>
<feature type="transmembrane region" description="Helical" evidence="7">
    <location>
        <begin position="155"/>
        <end position="173"/>
    </location>
</feature>
<sequence>MLGLGVAAAGALSTFSLTRFELSGSESLRAKQILTRQFDTGSADVVLMVTAKHGTVDDAAVAARGRTLTRRLAAHPGIAAAWSYWTRARTPTLRGTDGAHALVLARMTGDVNQRRSVTLPAIERDLVGADDVVEVGLGGGEQVFRQVADQARRDFLRAELIILPLLFLLLLAVQRRVLAALLPMAVGVIATLGTLAALRGLAAFTEISTFAANLALVLGLGLGVDYGLLMINRFRIELAADPDGAVGRTVRTAGRTVLFSGVTVAASLSMLLLFPFPFLRSFDYAGIAVLAFSVLAALVVLPALLAVAGPRVLRRRVPSDGQPGIGLWRRFAERVWHRPIAYGGVVLVVLLAIAAPTLGLRFGDPDDRVLPAGTSSRSVSDQIRAGFATEETDVVQVVAPHTTAGIGAYAGRLSEVPGVYRVETVTGSYDSGRRTGAGGHGFVAGGGTYLAVFVAEQRLLRDPDAVIGAIRAVPAPGPVLVGGYPAELTDFRAGLTERMPLVLGLGLLATAVILFAMTRSILLPLKASLLNALSLAVMFGVLVWVFQQGHLSGALGFTATGTLDTTIPILMFCVVYGLSMDYEVFLLDRIIEEYRRSGDTRQAVVTGIGATGPLVTAAALLLAASFAVYASSGVVY</sequence>
<keyword evidence="10" id="KW-1185">Reference proteome</keyword>
<protein>
    <submittedName>
        <fullName evidence="9">Membrane protein</fullName>
    </submittedName>
</protein>
<keyword evidence="3" id="KW-1003">Cell membrane</keyword>
<dbReference type="PANTHER" id="PTHR33406">
    <property type="entry name" value="MEMBRANE PROTEIN MJ1562-RELATED"/>
    <property type="match status" value="1"/>
</dbReference>
<reference evidence="9" key="1">
    <citation type="submission" date="2020-08" db="EMBL/GenBank/DDBJ databases">
        <title>Whole genome shotgun sequence of Actinocatenispora sera NBRC 101916.</title>
        <authorList>
            <person name="Komaki H."/>
            <person name="Tamura T."/>
        </authorList>
    </citation>
    <scope>NUCLEOTIDE SEQUENCE</scope>
    <source>
        <strain evidence="9">NBRC 101916</strain>
    </source>
</reference>
<organism evidence="9 10">
    <name type="scientific">Actinocatenispora sera</name>
    <dbReference type="NCBI Taxonomy" id="390989"/>
    <lineage>
        <taxon>Bacteria</taxon>
        <taxon>Bacillati</taxon>
        <taxon>Actinomycetota</taxon>
        <taxon>Actinomycetes</taxon>
        <taxon>Micromonosporales</taxon>
        <taxon>Micromonosporaceae</taxon>
        <taxon>Actinocatenispora</taxon>
    </lineage>
</organism>
<accession>A0A810KZY8</accession>
<dbReference type="KEGG" id="aser:Asera_28120"/>
<feature type="transmembrane region" description="Helical" evidence="7">
    <location>
        <begin position="284"/>
        <end position="307"/>
    </location>
</feature>
<comment type="similarity">
    <text evidence="2">Belongs to the resistance-nodulation-cell division (RND) (TC 2.A.6) family. MmpL subfamily.</text>
</comment>
<dbReference type="InterPro" id="IPR004869">
    <property type="entry name" value="MMPL_dom"/>
</dbReference>
<dbReference type="GO" id="GO:0005886">
    <property type="term" value="C:plasma membrane"/>
    <property type="evidence" value="ECO:0007669"/>
    <property type="project" value="UniProtKB-SubCell"/>
</dbReference>